<dbReference type="Proteomes" id="UP001194696">
    <property type="component" value="Unassembled WGS sequence"/>
</dbReference>
<evidence type="ECO:0000313" key="1">
    <source>
        <dbReference type="EMBL" id="KAG0282494.1"/>
    </source>
</evidence>
<protein>
    <recommendedName>
        <fullName evidence="3">Polynucleotide adenylyltransferase</fullName>
    </recommendedName>
</protein>
<dbReference type="Gene3D" id="3.30.460.10">
    <property type="entry name" value="Beta Polymerase, domain 2"/>
    <property type="match status" value="1"/>
</dbReference>
<keyword evidence="2" id="KW-1185">Reference proteome</keyword>
<accession>A0ABQ7JPP7</accession>
<dbReference type="PANTHER" id="PTHR12271:SF40">
    <property type="entry name" value="POLY(A) RNA POLYMERASE GLD2"/>
    <property type="match status" value="1"/>
</dbReference>
<name>A0ABQ7JPP7_9FUNG</name>
<organism evidence="1 2">
    <name type="scientific">Linnemannia gamsii</name>
    <dbReference type="NCBI Taxonomy" id="64522"/>
    <lineage>
        <taxon>Eukaryota</taxon>
        <taxon>Fungi</taxon>
        <taxon>Fungi incertae sedis</taxon>
        <taxon>Mucoromycota</taxon>
        <taxon>Mortierellomycotina</taxon>
        <taxon>Mortierellomycetes</taxon>
        <taxon>Mortierellales</taxon>
        <taxon>Mortierellaceae</taxon>
        <taxon>Linnemannia</taxon>
    </lineage>
</organism>
<reference evidence="1 2" key="1">
    <citation type="journal article" date="2020" name="Fungal Divers.">
        <title>Resolving the Mortierellaceae phylogeny through synthesis of multi-gene phylogenetics and phylogenomics.</title>
        <authorList>
            <person name="Vandepol N."/>
            <person name="Liber J."/>
            <person name="Desiro A."/>
            <person name="Na H."/>
            <person name="Kennedy M."/>
            <person name="Barry K."/>
            <person name="Grigoriev I.V."/>
            <person name="Miller A.N."/>
            <person name="O'Donnell K."/>
            <person name="Stajich J.E."/>
            <person name="Bonito G."/>
        </authorList>
    </citation>
    <scope>NUCLEOTIDE SEQUENCE [LARGE SCALE GENOMIC DNA]</scope>
    <source>
        <strain evidence="1 2">AD045</strain>
    </source>
</reference>
<proteinExistence type="predicted"/>
<dbReference type="PANTHER" id="PTHR12271">
    <property type="entry name" value="POLY A POLYMERASE CID PAP -RELATED"/>
    <property type="match status" value="1"/>
</dbReference>
<comment type="caution">
    <text evidence="1">The sequence shown here is derived from an EMBL/GenBank/DDBJ whole genome shotgun (WGS) entry which is preliminary data.</text>
</comment>
<sequence length="187" mass="21592">MNMDQPMGVHNSKLIGAYRKADKRFLRLWFAVRHIAWNHGILSGSTGYLSSYALVMMLIVFLQDVTDPPILPRLQQQERGLMEEHEIDGYDCSFDNNQRRYCTFGNKNTTSDCQLLIDFCQFYGYTFNYATQEVNPCLGVIKDRSFDPPPRCEWDLRPKDWSICILDPFVVGWNVAALVVKNIKPVG</sequence>
<evidence type="ECO:0000313" key="2">
    <source>
        <dbReference type="Proteomes" id="UP001194696"/>
    </source>
</evidence>
<dbReference type="InterPro" id="IPR043519">
    <property type="entry name" value="NT_sf"/>
</dbReference>
<dbReference type="Gene3D" id="1.10.1410.10">
    <property type="match status" value="1"/>
</dbReference>
<evidence type="ECO:0008006" key="3">
    <source>
        <dbReference type="Google" id="ProtNLM"/>
    </source>
</evidence>
<dbReference type="EMBL" id="JAAAIM010001054">
    <property type="protein sequence ID" value="KAG0282494.1"/>
    <property type="molecule type" value="Genomic_DNA"/>
</dbReference>
<dbReference type="SUPFAM" id="SSF81631">
    <property type="entry name" value="PAP/OAS1 substrate-binding domain"/>
    <property type="match status" value="1"/>
</dbReference>
<gene>
    <name evidence="1" type="ORF">BGZ96_000418</name>
</gene>